<protein>
    <submittedName>
        <fullName evidence="1">Uncharacterized protein</fullName>
    </submittedName>
</protein>
<evidence type="ECO:0000313" key="2">
    <source>
        <dbReference type="Proteomes" id="UP000244005"/>
    </source>
</evidence>
<dbReference type="OrthoDB" id="10590762at2759"/>
<dbReference type="EMBL" id="KZ772828">
    <property type="protein sequence ID" value="PTQ28660.1"/>
    <property type="molecule type" value="Genomic_DNA"/>
</dbReference>
<dbReference type="Gramene" id="Mp2g09670.1">
    <property type="protein sequence ID" value="Mp2g09670.1.cds1"/>
    <property type="gene ID" value="Mp2g09670"/>
</dbReference>
<dbReference type="Proteomes" id="UP000244005">
    <property type="component" value="Unassembled WGS sequence"/>
</dbReference>
<sequence length="130" mass="14138">MTTISTKSPQAMEAMEKLQIFESTFWKCPCCSVLSTRCAALPKNECTPVAMTTASISPCLHVDPECTSSPGPLVAGRDSPVSADWSIFTASSFTVTLSRSLFSRSRTRCHGRVAMVEFVRARVLRTSKGL</sequence>
<keyword evidence="2" id="KW-1185">Reference proteome</keyword>
<dbReference type="AlphaFoldDB" id="A0A2R6W480"/>
<name>A0A2R6W480_MARPO</name>
<proteinExistence type="predicted"/>
<evidence type="ECO:0000313" key="1">
    <source>
        <dbReference type="EMBL" id="PTQ28660.1"/>
    </source>
</evidence>
<accession>A0A2R6W480</accession>
<gene>
    <name evidence="1" type="ORF">MARPO_0158s0037</name>
</gene>
<organism evidence="1 2">
    <name type="scientific">Marchantia polymorpha</name>
    <name type="common">Common liverwort</name>
    <name type="synonym">Marchantia aquatica</name>
    <dbReference type="NCBI Taxonomy" id="3197"/>
    <lineage>
        <taxon>Eukaryota</taxon>
        <taxon>Viridiplantae</taxon>
        <taxon>Streptophyta</taxon>
        <taxon>Embryophyta</taxon>
        <taxon>Marchantiophyta</taxon>
        <taxon>Marchantiopsida</taxon>
        <taxon>Marchantiidae</taxon>
        <taxon>Marchantiales</taxon>
        <taxon>Marchantiaceae</taxon>
        <taxon>Marchantia</taxon>
    </lineage>
</organism>
<reference evidence="2" key="1">
    <citation type="journal article" date="2017" name="Cell">
        <title>Insights into land plant evolution garnered from the Marchantia polymorpha genome.</title>
        <authorList>
            <person name="Bowman J.L."/>
            <person name="Kohchi T."/>
            <person name="Yamato K.T."/>
            <person name="Jenkins J."/>
            <person name="Shu S."/>
            <person name="Ishizaki K."/>
            <person name="Yamaoka S."/>
            <person name="Nishihama R."/>
            <person name="Nakamura Y."/>
            <person name="Berger F."/>
            <person name="Adam C."/>
            <person name="Aki S.S."/>
            <person name="Althoff F."/>
            <person name="Araki T."/>
            <person name="Arteaga-Vazquez M.A."/>
            <person name="Balasubrmanian S."/>
            <person name="Barry K."/>
            <person name="Bauer D."/>
            <person name="Boehm C.R."/>
            <person name="Briginshaw L."/>
            <person name="Caballero-Perez J."/>
            <person name="Catarino B."/>
            <person name="Chen F."/>
            <person name="Chiyoda S."/>
            <person name="Chovatia M."/>
            <person name="Davies K.M."/>
            <person name="Delmans M."/>
            <person name="Demura T."/>
            <person name="Dierschke T."/>
            <person name="Dolan L."/>
            <person name="Dorantes-Acosta A.E."/>
            <person name="Eklund D.M."/>
            <person name="Florent S.N."/>
            <person name="Flores-Sandoval E."/>
            <person name="Fujiyama A."/>
            <person name="Fukuzawa H."/>
            <person name="Galik B."/>
            <person name="Grimanelli D."/>
            <person name="Grimwood J."/>
            <person name="Grossniklaus U."/>
            <person name="Hamada T."/>
            <person name="Haseloff J."/>
            <person name="Hetherington A.J."/>
            <person name="Higo A."/>
            <person name="Hirakawa Y."/>
            <person name="Hundley H.N."/>
            <person name="Ikeda Y."/>
            <person name="Inoue K."/>
            <person name="Inoue S.I."/>
            <person name="Ishida S."/>
            <person name="Jia Q."/>
            <person name="Kakita M."/>
            <person name="Kanazawa T."/>
            <person name="Kawai Y."/>
            <person name="Kawashima T."/>
            <person name="Kennedy M."/>
            <person name="Kinose K."/>
            <person name="Kinoshita T."/>
            <person name="Kohara Y."/>
            <person name="Koide E."/>
            <person name="Komatsu K."/>
            <person name="Kopischke S."/>
            <person name="Kubo M."/>
            <person name="Kyozuka J."/>
            <person name="Lagercrantz U."/>
            <person name="Lin S.S."/>
            <person name="Lindquist E."/>
            <person name="Lipzen A.M."/>
            <person name="Lu C.W."/>
            <person name="De Luna E."/>
            <person name="Martienssen R.A."/>
            <person name="Minamino N."/>
            <person name="Mizutani M."/>
            <person name="Mizutani M."/>
            <person name="Mochizuki N."/>
            <person name="Monte I."/>
            <person name="Mosher R."/>
            <person name="Nagasaki H."/>
            <person name="Nakagami H."/>
            <person name="Naramoto S."/>
            <person name="Nishitani K."/>
            <person name="Ohtani M."/>
            <person name="Okamoto T."/>
            <person name="Okumura M."/>
            <person name="Phillips J."/>
            <person name="Pollak B."/>
            <person name="Reinders A."/>
            <person name="Rovekamp M."/>
            <person name="Sano R."/>
            <person name="Sawa S."/>
            <person name="Schmid M.W."/>
            <person name="Shirakawa M."/>
            <person name="Solano R."/>
            <person name="Spunde A."/>
            <person name="Suetsugu N."/>
            <person name="Sugano S."/>
            <person name="Sugiyama A."/>
            <person name="Sun R."/>
            <person name="Suzuki Y."/>
            <person name="Takenaka M."/>
            <person name="Takezawa D."/>
            <person name="Tomogane H."/>
            <person name="Tsuzuki M."/>
            <person name="Ueda T."/>
            <person name="Umeda M."/>
            <person name="Ward J.M."/>
            <person name="Watanabe Y."/>
            <person name="Yazaki K."/>
            <person name="Yokoyama R."/>
            <person name="Yoshitake Y."/>
            <person name="Yotsui I."/>
            <person name="Zachgo S."/>
            <person name="Schmutz J."/>
        </authorList>
    </citation>
    <scope>NUCLEOTIDE SEQUENCE [LARGE SCALE GENOMIC DNA]</scope>
    <source>
        <strain evidence="2">Tak-1</strain>
    </source>
</reference>